<keyword evidence="2" id="KW-1185">Reference proteome</keyword>
<proteinExistence type="predicted"/>
<evidence type="ECO:0000313" key="2">
    <source>
        <dbReference type="Proteomes" id="UP000004095"/>
    </source>
</evidence>
<protein>
    <submittedName>
        <fullName evidence="1">Uncharacterized protein</fullName>
    </submittedName>
</protein>
<accession>A1ZWS1</accession>
<organism evidence="1 2">
    <name type="scientific">Microscilla marina ATCC 23134</name>
    <dbReference type="NCBI Taxonomy" id="313606"/>
    <lineage>
        <taxon>Bacteria</taxon>
        <taxon>Pseudomonadati</taxon>
        <taxon>Bacteroidota</taxon>
        <taxon>Cytophagia</taxon>
        <taxon>Cytophagales</taxon>
        <taxon>Microscillaceae</taxon>
        <taxon>Microscilla</taxon>
    </lineage>
</organism>
<name>A1ZWS1_MICM2</name>
<reference evidence="1 2" key="1">
    <citation type="submission" date="2007-01" db="EMBL/GenBank/DDBJ databases">
        <authorList>
            <person name="Haygood M."/>
            <person name="Podell S."/>
            <person name="Anderson C."/>
            <person name="Hopkinson B."/>
            <person name="Roe K."/>
            <person name="Barbeau K."/>
            <person name="Gaasterland T."/>
            <person name="Ferriera S."/>
            <person name="Johnson J."/>
            <person name="Kravitz S."/>
            <person name="Beeson K."/>
            <person name="Sutton G."/>
            <person name="Rogers Y.-H."/>
            <person name="Friedman R."/>
            <person name="Frazier M."/>
            <person name="Venter J.C."/>
        </authorList>
    </citation>
    <scope>NUCLEOTIDE SEQUENCE [LARGE SCALE GENOMIC DNA]</scope>
    <source>
        <strain evidence="1 2">ATCC 23134</strain>
    </source>
</reference>
<evidence type="ECO:0000313" key="1">
    <source>
        <dbReference type="EMBL" id="EAY25203.1"/>
    </source>
</evidence>
<gene>
    <name evidence="1" type="ORF">M23134_06799</name>
</gene>
<dbReference type="RefSeq" id="WP_002703337.1">
    <property type="nucleotide sequence ID" value="NZ_AAWS01000053.1"/>
</dbReference>
<sequence length="53" mass="6131">MKKLLLHPKALPLEQGKTGCKVLYQLKPFTPKEKISPFFQTIDQKYRLNCPAT</sequence>
<comment type="caution">
    <text evidence="1">The sequence shown here is derived from an EMBL/GenBank/DDBJ whole genome shotgun (WGS) entry which is preliminary data.</text>
</comment>
<dbReference type="EMBL" id="AAWS01000053">
    <property type="protein sequence ID" value="EAY25203.1"/>
    <property type="molecule type" value="Genomic_DNA"/>
</dbReference>
<dbReference type="AlphaFoldDB" id="A1ZWS1"/>
<dbReference type="Proteomes" id="UP000004095">
    <property type="component" value="Unassembled WGS sequence"/>
</dbReference>